<dbReference type="AlphaFoldDB" id="A0A922SP68"/>
<feature type="chain" id="PRO_5037020343" description="Secreted protein" evidence="1">
    <location>
        <begin position="25"/>
        <end position="183"/>
    </location>
</feature>
<comment type="caution">
    <text evidence="2">The sequence shown here is derived from an EMBL/GenBank/DDBJ whole genome shotgun (WGS) entry which is preliminary data.</text>
</comment>
<accession>A0A922SP68</accession>
<evidence type="ECO:0008006" key="4">
    <source>
        <dbReference type="Google" id="ProtNLM"/>
    </source>
</evidence>
<evidence type="ECO:0000313" key="3">
    <source>
        <dbReference type="Proteomes" id="UP000814243"/>
    </source>
</evidence>
<name>A0A922SP68_SPOEX</name>
<proteinExistence type="predicted"/>
<evidence type="ECO:0000256" key="1">
    <source>
        <dbReference type="SAM" id="SignalP"/>
    </source>
</evidence>
<keyword evidence="1" id="KW-0732">Signal</keyword>
<gene>
    <name evidence="2" type="ORF">HF086_010138</name>
</gene>
<reference evidence="2" key="1">
    <citation type="journal article" date="2021" name="G3 (Bethesda)">
        <title>Genome and transcriptome analysis of the beet armyworm Spodoptera exigua reveals targets for pest control. .</title>
        <authorList>
            <person name="Simon S."/>
            <person name="Breeschoten T."/>
            <person name="Jansen H.J."/>
            <person name="Dirks R.P."/>
            <person name="Schranz M.E."/>
            <person name="Ros V.I.D."/>
        </authorList>
    </citation>
    <scope>NUCLEOTIDE SEQUENCE</scope>
    <source>
        <strain evidence="2">TB_SE_WUR_2020</strain>
    </source>
</reference>
<organism evidence="2 3">
    <name type="scientific">Spodoptera exigua</name>
    <name type="common">Beet armyworm</name>
    <name type="synonym">Noctua fulgens</name>
    <dbReference type="NCBI Taxonomy" id="7107"/>
    <lineage>
        <taxon>Eukaryota</taxon>
        <taxon>Metazoa</taxon>
        <taxon>Ecdysozoa</taxon>
        <taxon>Arthropoda</taxon>
        <taxon>Hexapoda</taxon>
        <taxon>Insecta</taxon>
        <taxon>Pterygota</taxon>
        <taxon>Neoptera</taxon>
        <taxon>Endopterygota</taxon>
        <taxon>Lepidoptera</taxon>
        <taxon>Glossata</taxon>
        <taxon>Ditrysia</taxon>
        <taxon>Noctuoidea</taxon>
        <taxon>Noctuidae</taxon>
        <taxon>Amphipyrinae</taxon>
        <taxon>Spodoptera</taxon>
    </lineage>
</organism>
<evidence type="ECO:0000313" key="2">
    <source>
        <dbReference type="EMBL" id="KAH9644930.1"/>
    </source>
</evidence>
<protein>
    <recommendedName>
        <fullName evidence="4">Secreted protein</fullName>
    </recommendedName>
</protein>
<feature type="signal peptide" evidence="1">
    <location>
        <begin position="1"/>
        <end position="24"/>
    </location>
</feature>
<sequence>MSLLPQDILLLLFLEATLPRQARAVGYAVRVRVLPPEVQDQELADDAQEPAAPRLQRHAEAAAEDVGAALGAGALPAPPVRLGRRPRPAAAAWPSMTSDHGLDRWQRSLFQIHLAPSPSLFVIRLDDALTTRIAAYMCNITDNAKTMQAPAASMVYRIIISKILTLGLKLHKQYCRTRPVEVA</sequence>
<dbReference type="EMBL" id="JACEFF010000060">
    <property type="protein sequence ID" value="KAH9644930.1"/>
    <property type="molecule type" value="Genomic_DNA"/>
</dbReference>
<dbReference type="Proteomes" id="UP000814243">
    <property type="component" value="Unassembled WGS sequence"/>
</dbReference>